<organism evidence="2 3">
    <name type="scientific">Nonomuraea turkmeniaca</name>
    <dbReference type="NCBI Taxonomy" id="103838"/>
    <lineage>
        <taxon>Bacteria</taxon>
        <taxon>Bacillati</taxon>
        <taxon>Actinomycetota</taxon>
        <taxon>Actinomycetes</taxon>
        <taxon>Streptosporangiales</taxon>
        <taxon>Streptosporangiaceae</taxon>
        <taxon>Nonomuraea</taxon>
    </lineage>
</organism>
<keyword evidence="1" id="KW-0472">Membrane</keyword>
<name>A0A5S4FVN1_9ACTN</name>
<sequence>MTEPVAAVGWTRTLLICGIVAGPLYIVVVVLQMLTRDGFDISRHPASMLSNGEQGWIQIANFAVSGLLFVACAIGLYRVLGPASGPGGTWGPRLVGVFGVGMVAAAAFSADPADGFPPGTPVGPPTSISWHGMVHFLVAGVAFLALSAGCFVFARRFAAAGHRGWAVFSAVTGAFFLATWVSIFVLQGARAANIAFAVAIALVLVWTSLLAKHRLTLPREEQSRGTRPVG</sequence>
<feature type="transmembrane region" description="Helical" evidence="1">
    <location>
        <begin position="165"/>
        <end position="185"/>
    </location>
</feature>
<evidence type="ECO:0000256" key="1">
    <source>
        <dbReference type="SAM" id="Phobius"/>
    </source>
</evidence>
<gene>
    <name evidence="2" type="ORF">ETD86_03515</name>
</gene>
<accession>A0A5S4FVN1</accession>
<protein>
    <submittedName>
        <fullName evidence="2">DUF998 domain-containing protein</fullName>
    </submittedName>
</protein>
<evidence type="ECO:0000313" key="2">
    <source>
        <dbReference type="EMBL" id="TMR24826.1"/>
    </source>
</evidence>
<feature type="transmembrane region" description="Helical" evidence="1">
    <location>
        <begin position="191"/>
        <end position="211"/>
    </location>
</feature>
<reference evidence="2 3" key="1">
    <citation type="submission" date="2019-05" db="EMBL/GenBank/DDBJ databases">
        <title>Draft genome sequence of Nonomuraea turkmeniaca DSM 43926.</title>
        <authorList>
            <person name="Saricaoglu S."/>
            <person name="Isik K."/>
        </authorList>
    </citation>
    <scope>NUCLEOTIDE SEQUENCE [LARGE SCALE GENOMIC DNA]</scope>
    <source>
        <strain evidence="2 3">DSM 43926</strain>
    </source>
</reference>
<feature type="transmembrane region" description="Helical" evidence="1">
    <location>
        <begin position="12"/>
        <end position="35"/>
    </location>
</feature>
<evidence type="ECO:0000313" key="3">
    <source>
        <dbReference type="Proteomes" id="UP000309128"/>
    </source>
</evidence>
<proteinExistence type="predicted"/>
<dbReference type="OrthoDB" id="8159487at2"/>
<feature type="transmembrane region" description="Helical" evidence="1">
    <location>
        <begin position="55"/>
        <end position="80"/>
    </location>
</feature>
<keyword evidence="1" id="KW-1133">Transmembrane helix</keyword>
<dbReference type="Pfam" id="PF06197">
    <property type="entry name" value="DUF998"/>
    <property type="match status" value="1"/>
</dbReference>
<comment type="caution">
    <text evidence="2">The sequence shown here is derived from an EMBL/GenBank/DDBJ whole genome shotgun (WGS) entry which is preliminary data.</text>
</comment>
<dbReference type="EMBL" id="VCKY01000007">
    <property type="protein sequence ID" value="TMR24826.1"/>
    <property type="molecule type" value="Genomic_DNA"/>
</dbReference>
<keyword evidence="3" id="KW-1185">Reference proteome</keyword>
<dbReference type="AlphaFoldDB" id="A0A5S4FVN1"/>
<keyword evidence="1" id="KW-0812">Transmembrane</keyword>
<dbReference type="Proteomes" id="UP000309128">
    <property type="component" value="Unassembled WGS sequence"/>
</dbReference>
<dbReference type="InterPro" id="IPR009339">
    <property type="entry name" value="DUF998"/>
</dbReference>
<feature type="transmembrane region" description="Helical" evidence="1">
    <location>
        <begin position="130"/>
        <end position="153"/>
    </location>
</feature>
<feature type="transmembrane region" description="Helical" evidence="1">
    <location>
        <begin position="92"/>
        <end position="110"/>
    </location>
</feature>